<organism evidence="1 2">
    <name type="scientific">Acer negundo</name>
    <name type="common">Box elder</name>
    <dbReference type="NCBI Taxonomy" id="4023"/>
    <lineage>
        <taxon>Eukaryota</taxon>
        <taxon>Viridiplantae</taxon>
        <taxon>Streptophyta</taxon>
        <taxon>Embryophyta</taxon>
        <taxon>Tracheophyta</taxon>
        <taxon>Spermatophyta</taxon>
        <taxon>Magnoliopsida</taxon>
        <taxon>eudicotyledons</taxon>
        <taxon>Gunneridae</taxon>
        <taxon>Pentapetalae</taxon>
        <taxon>rosids</taxon>
        <taxon>malvids</taxon>
        <taxon>Sapindales</taxon>
        <taxon>Sapindaceae</taxon>
        <taxon>Hippocastanoideae</taxon>
        <taxon>Acereae</taxon>
        <taxon>Acer</taxon>
    </lineage>
</organism>
<dbReference type="Proteomes" id="UP001064489">
    <property type="component" value="Chromosome 3"/>
</dbReference>
<evidence type="ECO:0000313" key="1">
    <source>
        <dbReference type="EMBL" id="KAI9185309.1"/>
    </source>
</evidence>
<accession>A0AAD5J383</accession>
<keyword evidence="2" id="KW-1185">Reference proteome</keyword>
<protein>
    <submittedName>
        <fullName evidence="1">Uncharacterized protein</fullName>
    </submittedName>
</protein>
<reference evidence="1" key="1">
    <citation type="journal article" date="2022" name="Plant J.">
        <title>Strategies of tolerance reflected in two North American maple genomes.</title>
        <authorList>
            <person name="McEvoy S.L."/>
            <person name="Sezen U.U."/>
            <person name="Trouern-Trend A."/>
            <person name="McMahon S.M."/>
            <person name="Schaberg P.G."/>
            <person name="Yang J."/>
            <person name="Wegrzyn J.L."/>
            <person name="Swenson N.G."/>
        </authorList>
    </citation>
    <scope>NUCLEOTIDE SEQUENCE</scope>
    <source>
        <strain evidence="1">91603</strain>
    </source>
</reference>
<dbReference type="EMBL" id="JAJSOW010000100">
    <property type="protein sequence ID" value="KAI9185309.1"/>
    <property type="molecule type" value="Genomic_DNA"/>
</dbReference>
<name>A0AAD5J383_ACENE</name>
<reference evidence="1" key="2">
    <citation type="submission" date="2023-02" db="EMBL/GenBank/DDBJ databases">
        <authorList>
            <person name="Swenson N.G."/>
            <person name="Wegrzyn J.L."/>
            <person name="Mcevoy S.L."/>
        </authorList>
    </citation>
    <scope>NUCLEOTIDE SEQUENCE</scope>
    <source>
        <strain evidence="1">91603</strain>
        <tissue evidence="1">Leaf</tissue>
    </source>
</reference>
<comment type="caution">
    <text evidence="1">The sequence shown here is derived from an EMBL/GenBank/DDBJ whole genome shotgun (WGS) entry which is preliminary data.</text>
</comment>
<sequence length="86" mass="9159">MAIGWWVVEGPESTHEVTGYVNSRLGDMTGLARGLGSQLPSSTHEDVLRVKGDPIRIGGIRMCLGLMASQSFEKCASEGDSKSGLH</sequence>
<gene>
    <name evidence="1" type="ORF">LWI28_006073</name>
</gene>
<dbReference type="AlphaFoldDB" id="A0AAD5J383"/>
<evidence type="ECO:0000313" key="2">
    <source>
        <dbReference type="Proteomes" id="UP001064489"/>
    </source>
</evidence>
<proteinExistence type="predicted"/>